<evidence type="ECO:0000256" key="7">
    <source>
        <dbReference type="SAM" id="MobiDB-lite"/>
    </source>
</evidence>
<dbReference type="InterPro" id="IPR029053">
    <property type="entry name" value="Viral_coat"/>
</dbReference>
<accession>A0A5B8XAJ0</accession>
<name>A0A5B8XAJ0_9VIRU</name>
<evidence type="ECO:0000313" key="9">
    <source>
        <dbReference type="EMBL" id="QED21512.1"/>
    </source>
</evidence>
<comment type="subcellular location">
    <subcellularLocation>
        <location evidence="1">Virion</location>
    </subcellularLocation>
</comment>
<evidence type="ECO:0000256" key="2">
    <source>
        <dbReference type="ARBA" id="ARBA00007446"/>
    </source>
</evidence>
<evidence type="ECO:0000256" key="1">
    <source>
        <dbReference type="ARBA" id="ARBA00004328"/>
    </source>
</evidence>
<dbReference type="EMBL" id="MN167487">
    <property type="protein sequence ID" value="QED21512.1"/>
    <property type="molecule type" value="Genomic_RNA"/>
</dbReference>
<sequence length="228" mass="25117">MEQLQREVQSLTDKMKAMHAGGGKKKKNKSGNSKGQTTPNPGITQVKGGKRKNKGKATISNNAGTITLNRKERIMAVEVGNKTGNGMFDIKPSNFTFLKQFSMFDRVKWNKLVLTYRPGVGTTFNGMISYGVLWDFSKSAASRDQISALTPNTTHALWYDGTACPMVLPRQKLQSRPWFTPVDSDAVEQAPGRIFWAADTPDVVAPNKMVVGEFWAEYSVTLTGTGFS</sequence>
<dbReference type="SUPFAM" id="SSF88633">
    <property type="entry name" value="Positive stranded ssRNA viruses"/>
    <property type="match status" value="1"/>
</dbReference>
<feature type="region of interest" description="Disordered" evidence="7">
    <location>
        <begin position="1"/>
        <end position="63"/>
    </location>
</feature>
<dbReference type="Gene3D" id="2.60.120.20">
    <property type="match status" value="1"/>
</dbReference>
<keyword evidence="6" id="KW-1142">T=3 icosahedral capsid protein</keyword>
<dbReference type="GO" id="GO:0039617">
    <property type="term" value="C:T=3 icosahedral viral capsid"/>
    <property type="evidence" value="ECO:0007669"/>
    <property type="project" value="UniProtKB-KW"/>
</dbReference>
<dbReference type="Pfam" id="PF00729">
    <property type="entry name" value="Viral_coat"/>
    <property type="match status" value="1"/>
</dbReference>
<evidence type="ECO:0000256" key="4">
    <source>
        <dbReference type="ARBA" id="ARBA00022561"/>
    </source>
</evidence>
<dbReference type="InterPro" id="IPR000937">
    <property type="entry name" value="Capsid_prot_S-dom_vir"/>
</dbReference>
<proteinExistence type="inferred from homology"/>
<comment type="similarity">
    <text evidence="2">Belongs to the icosahedral plant coat protein family.</text>
</comment>
<evidence type="ECO:0000256" key="5">
    <source>
        <dbReference type="ARBA" id="ARBA00022844"/>
    </source>
</evidence>
<organism evidence="9">
    <name type="scientific">Mortimer virus</name>
    <dbReference type="NCBI Taxonomy" id="2600330"/>
    <lineage>
        <taxon>Viruses</taxon>
        <taxon>Riboviria</taxon>
        <taxon>Orthornavirae</taxon>
        <taxon>Pisuviricota</taxon>
        <taxon>Pisoniviricetes</taxon>
        <taxon>Sobelivirales</taxon>
        <taxon>Solemoviridae</taxon>
    </lineage>
</organism>
<dbReference type="GO" id="GO:0005198">
    <property type="term" value="F:structural molecule activity"/>
    <property type="evidence" value="ECO:0007669"/>
    <property type="project" value="InterPro"/>
</dbReference>
<feature type="domain" description="Icosahedral viral capsid protein S" evidence="8">
    <location>
        <begin position="54"/>
        <end position="223"/>
    </location>
</feature>
<evidence type="ECO:0000256" key="3">
    <source>
        <dbReference type="ARBA" id="ARBA00018091"/>
    </source>
</evidence>
<evidence type="ECO:0000256" key="6">
    <source>
        <dbReference type="ARBA" id="ARBA00023060"/>
    </source>
</evidence>
<feature type="compositionally biased region" description="Polar residues" evidence="7">
    <location>
        <begin position="1"/>
        <end position="12"/>
    </location>
</feature>
<keyword evidence="4" id="KW-0167">Capsid protein</keyword>
<evidence type="ECO:0000259" key="8">
    <source>
        <dbReference type="Pfam" id="PF00729"/>
    </source>
</evidence>
<keyword evidence="5" id="KW-0946">Virion</keyword>
<protein>
    <recommendedName>
        <fullName evidence="3">Capsid protein</fullName>
    </recommendedName>
</protein>
<reference evidence="9" key="1">
    <citation type="journal article" date="2019" name="Virology">
        <title>Identification of diverse arthropod associated viruses in native Australian fleas.</title>
        <authorList>
            <person name="Harvey E."/>
            <person name="Rose K."/>
            <person name="Eden J.S."/>
            <person name="Lawrence A."/>
            <person name="Doggett S.L."/>
            <person name="Holmes E.C."/>
        </authorList>
    </citation>
    <scope>NUCLEOTIDE SEQUENCE</scope>
    <source>
        <strain evidence="9">AFV8</strain>
    </source>
</reference>